<dbReference type="InterPro" id="IPR001387">
    <property type="entry name" value="Cro/C1-type_HTH"/>
</dbReference>
<dbReference type="Gene3D" id="1.10.260.40">
    <property type="entry name" value="lambda repressor-like DNA-binding domains"/>
    <property type="match status" value="1"/>
</dbReference>
<proteinExistence type="predicted"/>
<keyword evidence="3" id="KW-1185">Reference proteome</keyword>
<evidence type="ECO:0000313" key="2">
    <source>
        <dbReference type="EMBL" id="UZJ26882.1"/>
    </source>
</evidence>
<geneLocation type="plasmid" evidence="2 3">
    <name>unnamed1</name>
</geneLocation>
<evidence type="ECO:0000313" key="3">
    <source>
        <dbReference type="Proteomes" id="UP001164965"/>
    </source>
</evidence>
<dbReference type="EMBL" id="CP110616">
    <property type="protein sequence ID" value="UZJ26882.1"/>
    <property type="molecule type" value="Genomic_DNA"/>
</dbReference>
<sequence>MPRDGVPGLAPNLNRLFETIPRPDGGGLYTNELAAKALGELGVQVSAQHLWLLRGGQRDNPSFRLLDGIARLFGVPLAYFSDPEVEARVSAELSTLAALHDSGVKALLTRAHGVSPQNMAHLGAILDQIRQMEGLDAAQDPEGPTGQ</sequence>
<organism evidence="2 3">
    <name type="scientific">Rhodococcus antarcticus</name>
    <dbReference type="NCBI Taxonomy" id="2987751"/>
    <lineage>
        <taxon>Bacteria</taxon>
        <taxon>Bacillati</taxon>
        <taxon>Actinomycetota</taxon>
        <taxon>Actinomycetes</taxon>
        <taxon>Mycobacteriales</taxon>
        <taxon>Nocardiaceae</taxon>
        <taxon>Rhodococcus</taxon>
    </lineage>
</organism>
<dbReference type="RefSeq" id="WP_265384986.1">
    <property type="nucleotide sequence ID" value="NZ_CP110616.1"/>
</dbReference>
<gene>
    <name evidence="2" type="ORF">RHODO2019_17975</name>
</gene>
<name>A0ABY6P5G0_9NOCA</name>
<accession>A0ABY6P5G0</accession>
<reference evidence="2" key="1">
    <citation type="submission" date="2022-10" db="EMBL/GenBank/DDBJ databases">
        <title>Rhodococcus sp.75.</title>
        <authorList>
            <person name="Sun M."/>
        </authorList>
    </citation>
    <scope>NUCLEOTIDE SEQUENCE</scope>
    <source>
        <strain evidence="2">75</strain>
        <plasmid evidence="2">unnamed1</plasmid>
    </source>
</reference>
<feature type="domain" description="HTH cro/C1-type" evidence="1">
    <location>
        <begin position="56"/>
        <end position="80"/>
    </location>
</feature>
<dbReference type="Proteomes" id="UP001164965">
    <property type="component" value="Plasmid unnamed1"/>
</dbReference>
<protein>
    <submittedName>
        <fullName evidence="2">Helix-turn-helix domain-containing protein</fullName>
    </submittedName>
</protein>
<evidence type="ECO:0000259" key="1">
    <source>
        <dbReference type="PROSITE" id="PS50943"/>
    </source>
</evidence>
<dbReference type="InterPro" id="IPR010982">
    <property type="entry name" value="Lambda_DNA-bd_dom_sf"/>
</dbReference>
<dbReference type="PROSITE" id="PS50943">
    <property type="entry name" value="HTH_CROC1"/>
    <property type="match status" value="1"/>
</dbReference>
<keyword evidence="2" id="KW-0614">Plasmid</keyword>